<evidence type="ECO:0000313" key="1">
    <source>
        <dbReference type="EMBL" id="WVZ92528.1"/>
    </source>
</evidence>
<dbReference type="AlphaFoldDB" id="A0AAQ3UJK6"/>
<sequence length="118" mass="13312">MALEVLTKAVPAERMGTIANKATAKLAWDSIKLINVGVERVHKAKASTLRCEFDSLKFKDGETVDDFGIRINRSRCSAAGSGRRRLSASFSRHYHHGLNRSPLLLKLCWILKMSRWRS</sequence>
<dbReference type="EMBL" id="CP144753">
    <property type="protein sequence ID" value="WVZ92528.1"/>
    <property type="molecule type" value="Genomic_DNA"/>
</dbReference>
<proteinExistence type="predicted"/>
<dbReference type="Proteomes" id="UP001341281">
    <property type="component" value="Chromosome 09"/>
</dbReference>
<accession>A0AAQ3UJK6</accession>
<evidence type="ECO:0000313" key="2">
    <source>
        <dbReference type="Proteomes" id="UP001341281"/>
    </source>
</evidence>
<reference evidence="1 2" key="1">
    <citation type="submission" date="2024-02" db="EMBL/GenBank/DDBJ databases">
        <title>High-quality chromosome-scale genome assembly of Pensacola bahiagrass (Paspalum notatum Flugge var. saurae).</title>
        <authorList>
            <person name="Vega J.M."/>
            <person name="Podio M."/>
            <person name="Orjuela J."/>
            <person name="Siena L.A."/>
            <person name="Pessino S.C."/>
            <person name="Combes M.C."/>
            <person name="Mariac C."/>
            <person name="Albertini E."/>
            <person name="Pupilli F."/>
            <person name="Ortiz J.P.A."/>
            <person name="Leblanc O."/>
        </authorList>
    </citation>
    <scope>NUCLEOTIDE SEQUENCE [LARGE SCALE GENOMIC DNA]</scope>
    <source>
        <strain evidence="1">R1</strain>
        <tissue evidence="1">Leaf</tissue>
    </source>
</reference>
<protein>
    <submittedName>
        <fullName evidence="1">Uncharacterized protein</fullName>
    </submittedName>
</protein>
<name>A0AAQ3UJK6_PASNO</name>
<gene>
    <name evidence="1" type="ORF">U9M48_038583</name>
</gene>
<keyword evidence="2" id="KW-1185">Reference proteome</keyword>
<organism evidence="1 2">
    <name type="scientific">Paspalum notatum var. saurae</name>
    <dbReference type="NCBI Taxonomy" id="547442"/>
    <lineage>
        <taxon>Eukaryota</taxon>
        <taxon>Viridiplantae</taxon>
        <taxon>Streptophyta</taxon>
        <taxon>Embryophyta</taxon>
        <taxon>Tracheophyta</taxon>
        <taxon>Spermatophyta</taxon>
        <taxon>Magnoliopsida</taxon>
        <taxon>Liliopsida</taxon>
        <taxon>Poales</taxon>
        <taxon>Poaceae</taxon>
        <taxon>PACMAD clade</taxon>
        <taxon>Panicoideae</taxon>
        <taxon>Andropogonodae</taxon>
        <taxon>Paspaleae</taxon>
        <taxon>Paspalinae</taxon>
        <taxon>Paspalum</taxon>
    </lineage>
</organism>